<name>A0A0R0D601_9GAMM</name>
<gene>
    <name evidence="1" type="ORF">ABB30_08300</name>
</gene>
<dbReference type="Proteomes" id="UP000050956">
    <property type="component" value="Unassembled WGS sequence"/>
</dbReference>
<dbReference type="OrthoDB" id="8993954at2"/>
<evidence type="ECO:0000313" key="2">
    <source>
        <dbReference type="Proteomes" id="UP000050956"/>
    </source>
</evidence>
<organism evidence="1 2">
    <name type="scientific">Stenotrophomonas ginsengisoli</name>
    <dbReference type="NCBI Taxonomy" id="336566"/>
    <lineage>
        <taxon>Bacteria</taxon>
        <taxon>Pseudomonadati</taxon>
        <taxon>Pseudomonadota</taxon>
        <taxon>Gammaproteobacteria</taxon>
        <taxon>Lysobacterales</taxon>
        <taxon>Lysobacteraceae</taxon>
        <taxon>Stenotrophomonas</taxon>
    </lineage>
</organism>
<dbReference type="EMBL" id="LDJM01000020">
    <property type="protein sequence ID" value="KRG76960.1"/>
    <property type="molecule type" value="Genomic_DNA"/>
</dbReference>
<proteinExistence type="predicted"/>
<accession>A0A0R0D601</accession>
<reference evidence="1 2" key="1">
    <citation type="submission" date="2015-05" db="EMBL/GenBank/DDBJ databases">
        <title>Genome sequencing and analysis of members of genus Stenotrophomonas.</title>
        <authorList>
            <person name="Patil P.P."/>
            <person name="Midha S."/>
            <person name="Patil P.B."/>
        </authorList>
    </citation>
    <scope>NUCLEOTIDE SEQUENCE [LARGE SCALE GENOMIC DNA]</scope>
    <source>
        <strain evidence="1 2">DSM 24757</strain>
    </source>
</reference>
<evidence type="ECO:0000313" key="1">
    <source>
        <dbReference type="EMBL" id="KRG76960.1"/>
    </source>
</evidence>
<protein>
    <submittedName>
        <fullName evidence="1">Uncharacterized protein</fullName>
    </submittedName>
</protein>
<dbReference type="PATRIC" id="fig|336566.3.peg.1072"/>
<keyword evidence="2" id="KW-1185">Reference proteome</keyword>
<dbReference type="STRING" id="336566.ABB30_08300"/>
<sequence length="311" mass="34291">MTTETEATQSAAIDLLLAFAEVSIYFTDDIKAASAIVGNVDPDTYRMYAGQPAPNPLRTAASQSRFVGLTRRMAHYVNEGVWADSHMDLLDALTDFRIGIELLNGKDGPCLIDCNETSLISENSSSILRQLHTAATTRSAIDQGESITVPMLAALAGVSEKTVRMAANPNNERPLITTKDGAATLIKADAALEWLNRRPDFKPSRYFTSEGSRPQLTSFWALAAHLLAVREERGLSIEELVKSLTWSTDTRDAYTQLERSQPPRDLAAFQPRHLEQLMRHLDIVEPVELARTTYPLIATAYGEALAKEQLT</sequence>
<dbReference type="AlphaFoldDB" id="A0A0R0D601"/>
<comment type="caution">
    <text evidence="1">The sequence shown here is derived from an EMBL/GenBank/DDBJ whole genome shotgun (WGS) entry which is preliminary data.</text>
</comment>
<dbReference type="RefSeq" id="WP_057637838.1">
    <property type="nucleotide sequence ID" value="NZ_LDJM01000020.1"/>
</dbReference>